<sequence>MTKTYSLISGERWRNWAPGAGQKGSGHGLSQLTKLTISSFWVYPKLS</sequence>
<organism evidence="1 2">
    <name type="scientific">Parasponia andersonii</name>
    <name type="common">Sponia andersonii</name>
    <dbReference type="NCBI Taxonomy" id="3476"/>
    <lineage>
        <taxon>Eukaryota</taxon>
        <taxon>Viridiplantae</taxon>
        <taxon>Streptophyta</taxon>
        <taxon>Embryophyta</taxon>
        <taxon>Tracheophyta</taxon>
        <taxon>Spermatophyta</taxon>
        <taxon>Magnoliopsida</taxon>
        <taxon>eudicotyledons</taxon>
        <taxon>Gunneridae</taxon>
        <taxon>Pentapetalae</taxon>
        <taxon>rosids</taxon>
        <taxon>fabids</taxon>
        <taxon>Rosales</taxon>
        <taxon>Cannabaceae</taxon>
        <taxon>Parasponia</taxon>
    </lineage>
</organism>
<comment type="caution">
    <text evidence="1">The sequence shown here is derived from an EMBL/GenBank/DDBJ whole genome shotgun (WGS) entry which is preliminary data.</text>
</comment>
<reference evidence="2" key="1">
    <citation type="submission" date="2016-06" db="EMBL/GenBank/DDBJ databases">
        <title>Parallel loss of symbiosis genes in relatives of nitrogen-fixing non-legume Parasponia.</title>
        <authorList>
            <person name="Van Velzen R."/>
            <person name="Holmer R."/>
            <person name="Bu F."/>
            <person name="Rutten L."/>
            <person name="Van Zeijl A."/>
            <person name="Liu W."/>
            <person name="Santuari L."/>
            <person name="Cao Q."/>
            <person name="Sharma T."/>
            <person name="Shen D."/>
            <person name="Roswanjaya Y."/>
            <person name="Wardhani T."/>
            <person name="Kalhor M.S."/>
            <person name="Jansen J."/>
            <person name="Van den Hoogen J."/>
            <person name="Gungor B."/>
            <person name="Hartog M."/>
            <person name="Hontelez J."/>
            <person name="Verver J."/>
            <person name="Yang W.-C."/>
            <person name="Schijlen E."/>
            <person name="Repin R."/>
            <person name="Schilthuizen M."/>
            <person name="Schranz E."/>
            <person name="Heidstra R."/>
            <person name="Miyata K."/>
            <person name="Fedorova E."/>
            <person name="Kohlen W."/>
            <person name="Bisseling T."/>
            <person name="Smit S."/>
            <person name="Geurts R."/>
        </authorList>
    </citation>
    <scope>NUCLEOTIDE SEQUENCE [LARGE SCALE GENOMIC DNA]</scope>
    <source>
        <strain evidence="2">cv. WU1-14</strain>
    </source>
</reference>
<protein>
    <submittedName>
        <fullName evidence="1">Uncharacterized protein</fullName>
    </submittedName>
</protein>
<dbReference type="EMBL" id="JXTB01000182">
    <property type="protein sequence ID" value="PON55581.1"/>
    <property type="molecule type" value="Genomic_DNA"/>
</dbReference>
<gene>
    <name evidence="1" type="ORF">PanWU01x14_187610</name>
</gene>
<name>A0A2P5C3J0_PARAD</name>
<proteinExistence type="predicted"/>
<evidence type="ECO:0000313" key="1">
    <source>
        <dbReference type="EMBL" id="PON55581.1"/>
    </source>
</evidence>
<keyword evidence="2" id="KW-1185">Reference proteome</keyword>
<evidence type="ECO:0000313" key="2">
    <source>
        <dbReference type="Proteomes" id="UP000237105"/>
    </source>
</evidence>
<dbReference type="AlphaFoldDB" id="A0A2P5C3J0"/>
<dbReference type="Proteomes" id="UP000237105">
    <property type="component" value="Unassembled WGS sequence"/>
</dbReference>
<accession>A0A2P5C3J0</accession>